<gene>
    <name evidence="5" type="ORF">EXJ73_01605</name>
</gene>
<name>A0A9X4LDP8_9BURK</name>
<dbReference type="NCBIfam" id="TIGR00724">
    <property type="entry name" value="urea_amlyse_rel"/>
    <property type="match status" value="1"/>
</dbReference>
<dbReference type="GO" id="GO:0005524">
    <property type="term" value="F:ATP binding"/>
    <property type="evidence" value="ECO:0007669"/>
    <property type="project" value="UniProtKB-KW"/>
</dbReference>
<comment type="caution">
    <text evidence="5">The sequence shown here is derived from an EMBL/GenBank/DDBJ whole genome shotgun (WGS) entry which is preliminary data.</text>
</comment>
<keyword evidence="6" id="KW-1185">Reference proteome</keyword>
<evidence type="ECO:0000256" key="3">
    <source>
        <dbReference type="ARBA" id="ARBA00022840"/>
    </source>
</evidence>
<accession>A0A9X4LDP8</accession>
<feature type="domain" description="Carboxyltransferase" evidence="4">
    <location>
        <begin position="23"/>
        <end position="301"/>
    </location>
</feature>
<dbReference type="PANTHER" id="PTHR43309:SF3">
    <property type="entry name" value="5-OXOPROLINASE SUBUNIT C"/>
    <property type="match status" value="1"/>
</dbReference>
<dbReference type="InterPro" id="IPR029000">
    <property type="entry name" value="Cyclophilin-like_dom_sf"/>
</dbReference>
<dbReference type="AlphaFoldDB" id="A0A9X4LDP8"/>
<protein>
    <submittedName>
        <fullName evidence="5">Biotin-dependent carboxyltransferase family protein</fullName>
    </submittedName>
</protein>
<keyword evidence="1" id="KW-0547">Nucleotide-binding</keyword>
<keyword evidence="3" id="KW-0067">ATP-binding</keyword>
<evidence type="ECO:0000313" key="6">
    <source>
        <dbReference type="Proteomes" id="UP001152766"/>
    </source>
</evidence>
<dbReference type="InterPro" id="IPR003778">
    <property type="entry name" value="CT_A_B"/>
</dbReference>
<keyword evidence="2" id="KW-0378">Hydrolase</keyword>
<reference evidence="5" key="1">
    <citation type="submission" date="2019-02" db="EMBL/GenBank/DDBJ databases">
        <title>Draft genome of the type strain Pelomonas aquatica CCUG 52575T.</title>
        <authorList>
            <person name="Gomila M."/>
            <person name="Lalucat J."/>
        </authorList>
    </citation>
    <scope>NUCLEOTIDE SEQUENCE</scope>
    <source>
        <strain evidence="5">CCUG 52575</strain>
    </source>
</reference>
<dbReference type="Pfam" id="PF02626">
    <property type="entry name" value="CT_A_B"/>
    <property type="match status" value="1"/>
</dbReference>
<dbReference type="InterPro" id="IPR052708">
    <property type="entry name" value="PxpC"/>
</dbReference>
<dbReference type="GO" id="GO:0016787">
    <property type="term" value="F:hydrolase activity"/>
    <property type="evidence" value="ECO:0007669"/>
    <property type="project" value="UniProtKB-KW"/>
</dbReference>
<evidence type="ECO:0000259" key="4">
    <source>
        <dbReference type="SMART" id="SM00797"/>
    </source>
</evidence>
<evidence type="ECO:0000256" key="1">
    <source>
        <dbReference type="ARBA" id="ARBA00022741"/>
    </source>
</evidence>
<dbReference type="RefSeq" id="WP_268148281.1">
    <property type="nucleotide sequence ID" value="NZ_JAPPUW010000004.1"/>
</dbReference>
<organism evidence="5 6">
    <name type="scientific">Pelomonas aquatica</name>
    <dbReference type="NCBI Taxonomy" id="431058"/>
    <lineage>
        <taxon>Bacteria</taxon>
        <taxon>Pseudomonadati</taxon>
        <taxon>Pseudomonadota</taxon>
        <taxon>Betaproteobacteria</taxon>
        <taxon>Burkholderiales</taxon>
        <taxon>Sphaerotilaceae</taxon>
        <taxon>Roseateles</taxon>
    </lineage>
</organism>
<evidence type="ECO:0000313" key="5">
    <source>
        <dbReference type="EMBL" id="MDG0861169.1"/>
    </source>
</evidence>
<dbReference type="PANTHER" id="PTHR43309">
    <property type="entry name" value="5-OXOPROLINASE SUBUNIT C"/>
    <property type="match status" value="1"/>
</dbReference>
<dbReference type="Gene3D" id="2.40.100.10">
    <property type="entry name" value="Cyclophilin-like"/>
    <property type="match status" value="1"/>
</dbReference>
<dbReference type="Proteomes" id="UP001152766">
    <property type="component" value="Unassembled WGS sequence"/>
</dbReference>
<dbReference type="EMBL" id="SGUG01000002">
    <property type="protein sequence ID" value="MDG0861169.1"/>
    <property type="molecule type" value="Genomic_DNA"/>
</dbReference>
<dbReference type="SMART" id="SM00797">
    <property type="entry name" value="AHS2"/>
    <property type="match status" value="1"/>
</dbReference>
<proteinExistence type="predicted"/>
<evidence type="ECO:0000256" key="2">
    <source>
        <dbReference type="ARBA" id="ARBA00022801"/>
    </source>
</evidence>
<dbReference type="SUPFAM" id="SSF50891">
    <property type="entry name" value="Cyclophilin-like"/>
    <property type="match status" value="1"/>
</dbReference>
<sequence>MIELLRAGPLTTVQDLGRMGWRDRGLSLCGALDDLALQRGNLLVGNAPGTAGLEFTLGPATLRFHADACIALTGTDADASLDGRPLRPWWRAAVRAGQTLRLAAPRERMRSYLAIGGGLALPPALGSLSTDLKAGFGGLDGRALRDGDRLPLTLIDPPTAPPARAIGLHAPDWDASVRVLPGPEHDEFSAAAREAFWSAGWTLTPQSNRMGYRFAGPGLQRERGGELASHGVLPGVVQVPPSGQPIVLLADAQTTGGYPKIGVVIRADLWKLAQLRLGAALRFIPCGLDEARDALRQRQAQLDQLRSALRDR</sequence>